<feature type="compositionally biased region" description="Polar residues" evidence="1">
    <location>
        <begin position="344"/>
        <end position="357"/>
    </location>
</feature>
<dbReference type="AlphaFoldDB" id="A0A8K0PB19"/>
<sequence length="927" mass="101370">MARGRYSLLRYRDLARAPDVSNAIESDLHKLSETDADLTWERVLQSLSNRFLSSSSFNNPLDALLLVKAKQLGHYNTLRSRGVICDAVHEAWVTAAGGSSPAPVHNISDPSSKLGSMLTEDKGLSSDCSDPEESDSGDSESQDSQTKSDSEDVQPEDSDPHDLGSEGAGSEHSVADLGPDIPHQAPSRKKGPDQKGQKAVRVTAQNQPSENPLLARIKSRETWSEFPAGIPNKILPKAWNATNRTAPFCKAILNSFHTIACSLTLTQANERFLEATDKGRNRLTGVILSRLAAELKAEPITIDLASGAASLSQQILFSAGDVRDSPIPEVQGSQSDESEDLVSEAQTGKQSADTQPEAQPRTPAPRRQVSKKQRRLIRFPSSRSASRFGRKQTFSEEQTDKSSTPNAEQSQTHLSEGQINLARSPEAVRGTSSPGEDQTDYSAPSPEVGRGYANQAEDQIGSCISDTLGDLLDTSCIQLPRISVGRSIRDTSIESPHSRDTRNLPFTPGMTDIDDSYIAQSIEGDNGAGDSSPTQTGDQRHTTVDSVLQPREDRCTEQHSTKRKTASSMGTHERTHKKARSASGLSKSSYIQSEDQSEVELLRHPQVKSFLRSLTMEPATRDIARINGTFRDTPASMASARSRHTASRPEVPDQPDSLTHNPWRPRSAIGTTHDPTTAPYSTQPSLLARAPTRLQSSGPSEALIRDPLLTPIKRCLEGIASTRRDRQALAALCDSIQDTKTRLNAEVRHQINAAQEFIESLQPIINEFRTLAASNSATFYHTELQRYQGMVGEKNGEIASLKLEEADMLEKISQDESQLQEARSMERKEAEFLSQVLVLARMAHDIADDSWDFQALRSTQFALNLPKAVLDLFQVALDLSQVAFKPSQVTLYHSRVVHKVSQVVADPCLLAVRLVPVSPTRIGPSPT</sequence>
<feature type="compositionally biased region" description="Acidic residues" evidence="1">
    <location>
        <begin position="129"/>
        <end position="141"/>
    </location>
</feature>
<feature type="region of interest" description="Disordered" evidence="1">
    <location>
        <begin position="625"/>
        <end position="702"/>
    </location>
</feature>
<accession>A0A8K0PB19</accession>
<keyword evidence="3" id="KW-1185">Reference proteome</keyword>
<feature type="compositionally biased region" description="Basic residues" evidence="1">
    <location>
        <begin position="368"/>
        <end position="377"/>
    </location>
</feature>
<name>A0A8K0PB19_9PEZI</name>
<gene>
    <name evidence="2" type="ORF">KVT40_009238</name>
</gene>
<feature type="region of interest" description="Disordered" evidence="1">
    <location>
        <begin position="488"/>
        <end position="599"/>
    </location>
</feature>
<feature type="region of interest" description="Disordered" evidence="1">
    <location>
        <begin position="322"/>
        <end position="451"/>
    </location>
</feature>
<proteinExistence type="predicted"/>
<feature type="compositionally biased region" description="Basic and acidic residues" evidence="1">
    <location>
        <begin position="488"/>
        <end position="502"/>
    </location>
</feature>
<organism evidence="2 3">
    <name type="scientific">Elsinoe batatas</name>
    <dbReference type="NCBI Taxonomy" id="2601811"/>
    <lineage>
        <taxon>Eukaryota</taxon>
        <taxon>Fungi</taxon>
        <taxon>Dikarya</taxon>
        <taxon>Ascomycota</taxon>
        <taxon>Pezizomycotina</taxon>
        <taxon>Dothideomycetes</taxon>
        <taxon>Dothideomycetidae</taxon>
        <taxon>Myriangiales</taxon>
        <taxon>Elsinoaceae</taxon>
        <taxon>Elsinoe</taxon>
    </lineage>
</organism>
<feature type="compositionally biased region" description="Polar residues" evidence="1">
    <location>
        <begin position="401"/>
        <end position="418"/>
    </location>
</feature>
<feature type="compositionally biased region" description="Basic and acidic residues" evidence="1">
    <location>
        <begin position="550"/>
        <end position="560"/>
    </location>
</feature>
<protein>
    <submittedName>
        <fullName evidence="2">Uncharacterized protein</fullName>
    </submittedName>
</protein>
<feature type="compositionally biased region" description="Polar residues" evidence="1">
    <location>
        <begin position="430"/>
        <end position="442"/>
    </location>
</feature>
<dbReference type="Proteomes" id="UP000809789">
    <property type="component" value="Unassembled WGS sequence"/>
</dbReference>
<comment type="caution">
    <text evidence="2">The sequence shown here is derived from an EMBL/GenBank/DDBJ whole genome shotgun (WGS) entry which is preliminary data.</text>
</comment>
<feature type="compositionally biased region" description="Polar residues" evidence="1">
    <location>
        <begin position="583"/>
        <end position="594"/>
    </location>
</feature>
<evidence type="ECO:0000313" key="2">
    <source>
        <dbReference type="EMBL" id="KAG8622921.1"/>
    </source>
</evidence>
<feature type="region of interest" description="Disordered" evidence="1">
    <location>
        <begin position="96"/>
        <end position="207"/>
    </location>
</feature>
<evidence type="ECO:0000256" key="1">
    <source>
        <dbReference type="SAM" id="MobiDB-lite"/>
    </source>
</evidence>
<reference evidence="2" key="1">
    <citation type="submission" date="2021-07" db="EMBL/GenBank/DDBJ databases">
        <title>Elsinoe batatas strain:CRI-CJ2 Genome sequencing and assembly.</title>
        <authorList>
            <person name="Huang L."/>
        </authorList>
    </citation>
    <scope>NUCLEOTIDE SEQUENCE</scope>
    <source>
        <strain evidence="2">CRI-CJ2</strain>
    </source>
</reference>
<evidence type="ECO:0000313" key="3">
    <source>
        <dbReference type="Proteomes" id="UP000809789"/>
    </source>
</evidence>
<dbReference type="EMBL" id="JAESVG020000011">
    <property type="protein sequence ID" value="KAG8622921.1"/>
    <property type="molecule type" value="Genomic_DNA"/>
</dbReference>
<feature type="compositionally biased region" description="Polar residues" evidence="1">
    <location>
        <begin position="669"/>
        <end position="685"/>
    </location>
</feature>